<comment type="caution">
    <text evidence="1">The sequence shown here is derived from an EMBL/GenBank/DDBJ whole genome shotgun (WGS) entry which is preliminary data.</text>
</comment>
<organism evidence="1 2">
    <name type="scientific">Parelaphostrongylus tenuis</name>
    <name type="common">Meningeal worm</name>
    <dbReference type="NCBI Taxonomy" id="148309"/>
    <lineage>
        <taxon>Eukaryota</taxon>
        <taxon>Metazoa</taxon>
        <taxon>Ecdysozoa</taxon>
        <taxon>Nematoda</taxon>
        <taxon>Chromadorea</taxon>
        <taxon>Rhabditida</taxon>
        <taxon>Rhabditina</taxon>
        <taxon>Rhabditomorpha</taxon>
        <taxon>Strongyloidea</taxon>
        <taxon>Metastrongylidae</taxon>
        <taxon>Parelaphostrongylus</taxon>
    </lineage>
</organism>
<gene>
    <name evidence="1" type="ORF">KIN20_013640</name>
</gene>
<keyword evidence="2" id="KW-1185">Reference proteome</keyword>
<accession>A0AAD5MCE7</accession>
<protein>
    <submittedName>
        <fullName evidence="1">Uncharacterized protein</fullName>
    </submittedName>
</protein>
<sequence>MEITGSLTRFSPIGDNCMNFLWFHIQLLRAAVIFGDERFAQLRKTDDELFMTLKKERKQKANSMTETLGTVQNSTVQAVLRDLYCSVAERLSREQKVCGSIPHGGKCFANV</sequence>
<dbReference type="Proteomes" id="UP001196413">
    <property type="component" value="Unassembled WGS sequence"/>
</dbReference>
<proteinExistence type="predicted"/>
<evidence type="ECO:0000313" key="2">
    <source>
        <dbReference type="Proteomes" id="UP001196413"/>
    </source>
</evidence>
<evidence type="ECO:0000313" key="1">
    <source>
        <dbReference type="EMBL" id="KAJ1356027.1"/>
    </source>
</evidence>
<dbReference type="AlphaFoldDB" id="A0AAD5MCE7"/>
<name>A0AAD5MCE7_PARTN</name>
<reference evidence="1" key="1">
    <citation type="submission" date="2021-06" db="EMBL/GenBank/DDBJ databases">
        <title>Parelaphostrongylus tenuis whole genome reference sequence.</title>
        <authorList>
            <person name="Garwood T.J."/>
            <person name="Larsen P.A."/>
            <person name="Fountain-Jones N.M."/>
            <person name="Garbe J.R."/>
            <person name="Macchietto M.G."/>
            <person name="Kania S.A."/>
            <person name="Gerhold R.W."/>
            <person name="Richards J.E."/>
            <person name="Wolf T.M."/>
        </authorList>
    </citation>
    <scope>NUCLEOTIDE SEQUENCE</scope>
    <source>
        <strain evidence="1">MNPRO001-30</strain>
        <tissue evidence="1">Meninges</tissue>
    </source>
</reference>
<dbReference type="EMBL" id="JAHQIW010002666">
    <property type="protein sequence ID" value="KAJ1356027.1"/>
    <property type="molecule type" value="Genomic_DNA"/>
</dbReference>